<dbReference type="EMBL" id="MN739192">
    <property type="protein sequence ID" value="QHS92794.1"/>
    <property type="molecule type" value="Genomic_DNA"/>
</dbReference>
<organism evidence="1">
    <name type="scientific">viral metagenome</name>
    <dbReference type="NCBI Taxonomy" id="1070528"/>
    <lineage>
        <taxon>unclassified sequences</taxon>
        <taxon>metagenomes</taxon>
        <taxon>organismal metagenomes</taxon>
    </lineage>
</organism>
<reference evidence="1" key="1">
    <citation type="journal article" date="2020" name="Nature">
        <title>Giant virus diversity and host interactions through global metagenomics.</title>
        <authorList>
            <person name="Schulz F."/>
            <person name="Roux S."/>
            <person name="Paez-Espino D."/>
            <person name="Jungbluth S."/>
            <person name="Walsh D.A."/>
            <person name="Denef V.J."/>
            <person name="McMahon K.D."/>
            <person name="Konstantinidis K.T."/>
            <person name="Eloe-Fadrosh E.A."/>
            <person name="Kyrpides N.C."/>
            <person name="Woyke T."/>
        </authorList>
    </citation>
    <scope>NUCLEOTIDE SEQUENCE</scope>
    <source>
        <strain evidence="1">GVMAG-M-3300017651-5</strain>
    </source>
</reference>
<accession>A0A6C0BM98</accession>
<sequence>MSELPSGELGSTRRSAHHPLDCKIIVTANWHVHAIILQM</sequence>
<evidence type="ECO:0000313" key="1">
    <source>
        <dbReference type="EMBL" id="QHS92794.1"/>
    </source>
</evidence>
<protein>
    <submittedName>
        <fullName evidence="1">Uncharacterized protein</fullName>
    </submittedName>
</protein>
<name>A0A6C0BM98_9ZZZZ</name>
<dbReference type="AlphaFoldDB" id="A0A6C0BM98"/>
<proteinExistence type="predicted"/>